<feature type="domain" description="PKS/mFAS DH" evidence="10">
    <location>
        <begin position="906"/>
        <end position="1183"/>
    </location>
</feature>
<keyword evidence="12" id="KW-1185">Reference proteome</keyword>
<name>A0A7G1KNC8_9NOCA</name>
<dbReference type="Gene3D" id="3.90.180.10">
    <property type="entry name" value="Medium-chain alcohol dehydrogenases, catalytic domain"/>
    <property type="match status" value="1"/>
</dbReference>
<dbReference type="InterPro" id="IPR036291">
    <property type="entry name" value="NAD(P)-bd_dom_sf"/>
</dbReference>
<dbReference type="Pfam" id="PF00107">
    <property type="entry name" value="ADH_zinc_N"/>
    <property type="match status" value="1"/>
</dbReference>
<dbReference type="Pfam" id="PF21089">
    <property type="entry name" value="PKS_DH_N"/>
    <property type="match status" value="1"/>
</dbReference>
<keyword evidence="6" id="KW-0012">Acyltransferase</keyword>
<dbReference type="GO" id="GO:0004312">
    <property type="term" value="F:fatty acid synthase activity"/>
    <property type="evidence" value="ECO:0007669"/>
    <property type="project" value="TreeGrafter"/>
</dbReference>
<keyword evidence="4" id="KW-0521">NADP</keyword>
<dbReference type="GO" id="GO:0006633">
    <property type="term" value="P:fatty acid biosynthetic process"/>
    <property type="evidence" value="ECO:0007669"/>
    <property type="project" value="InterPro"/>
</dbReference>
<dbReference type="InterPro" id="IPR016039">
    <property type="entry name" value="Thiolase-like"/>
</dbReference>
<dbReference type="SUPFAM" id="SSF55048">
    <property type="entry name" value="Probable ACP-binding domain of malonyl-CoA ACP transacylase"/>
    <property type="match status" value="1"/>
</dbReference>
<dbReference type="InterPro" id="IPR014031">
    <property type="entry name" value="Ketoacyl_synth_C"/>
</dbReference>
<dbReference type="InterPro" id="IPR016035">
    <property type="entry name" value="Acyl_Trfase/lysoPLipase"/>
</dbReference>
<dbReference type="SUPFAM" id="SSF50129">
    <property type="entry name" value="GroES-like"/>
    <property type="match status" value="1"/>
</dbReference>
<feature type="region of interest" description="C-terminal hotdog fold" evidence="7">
    <location>
        <begin position="1038"/>
        <end position="1183"/>
    </location>
</feature>
<dbReference type="Gene3D" id="3.40.366.10">
    <property type="entry name" value="Malonyl-Coenzyme A Acyl Carrier Protein, domain 2"/>
    <property type="match status" value="1"/>
</dbReference>
<dbReference type="SUPFAM" id="SSF47336">
    <property type="entry name" value="ACP-like"/>
    <property type="match status" value="1"/>
</dbReference>
<dbReference type="InterPro" id="IPR036736">
    <property type="entry name" value="ACP-like_sf"/>
</dbReference>
<dbReference type="InterPro" id="IPR057326">
    <property type="entry name" value="KR_dom"/>
</dbReference>
<dbReference type="Pfam" id="PF14765">
    <property type="entry name" value="PS-DH"/>
    <property type="match status" value="1"/>
</dbReference>
<dbReference type="InterPro" id="IPR032821">
    <property type="entry name" value="PKS_assoc"/>
</dbReference>
<dbReference type="CDD" id="cd00833">
    <property type="entry name" value="PKS"/>
    <property type="match status" value="1"/>
</dbReference>
<keyword evidence="2" id="KW-0597">Phosphoprotein</keyword>
<evidence type="ECO:0000313" key="11">
    <source>
        <dbReference type="EMBL" id="BCK55723.1"/>
    </source>
</evidence>
<dbReference type="PANTHER" id="PTHR43775:SF37">
    <property type="entry name" value="SI:DKEY-61P9.11"/>
    <property type="match status" value="1"/>
</dbReference>
<dbReference type="Gene3D" id="3.30.70.3290">
    <property type="match status" value="1"/>
</dbReference>
<dbReference type="InterPro" id="IPR013149">
    <property type="entry name" value="ADH-like_C"/>
</dbReference>
<keyword evidence="3" id="KW-0808">Transferase</keyword>
<dbReference type="InterPro" id="IPR013968">
    <property type="entry name" value="PKS_KR"/>
</dbReference>
<dbReference type="SMART" id="SM00823">
    <property type="entry name" value="PKS_PP"/>
    <property type="match status" value="1"/>
</dbReference>
<dbReference type="GeneID" id="80348022"/>
<evidence type="ECO:0000256" key="5">
    <source>
        <dbReference type="ARBA" id="ARBA00023268"/>
    </source>
</evidence>
<dbReference type="InterPro" id="IPR050091">
    <property type="entry name" value="PKS_NRPS_Biosynth_Enz"/>
</dbReference>
<dbReference type="PROSITE" id="PS50075">
    <property type="entry name" value="CARRIER"/>
    <property type="match status" value="1"/>
</dbReference>
<keyword evidence="1" id="KW-0596">Phosphopantetheine</keyword>
<dbReference type="InterPro" id="IPR001227">
    <property type="entry name" value="Ac_transferase_dom_sf"/>
</dbReference>
<dbReference type="GO" id="GO:0004315">
    <property type="term" value="F:3-oxoacyl-[acyl-carrier-protein] synthase activity"/>
    <property type="evidence" value="ECO:0007669"/>
    <property type="project" value="InterPro"/>
</dbReference>
<dbReference type="EMBL" id="AP023396">
    <property type="protein sequence ID" value="BCK55723.1"/>
    <property type="molecule type" value="Genomic_DNA"/>
</dbReference>
<evidence type="ECO:0000259" key="10">
    <source>
        <dbReference type="PROSITE" id="PS52019"/>
    </source>
</evidence>
<dbReference type="Pfam" id="PF00698">
    <property type="entry name" value="Acyl_transf_1"/>
    <property type="match status" value="1"/>
</dbReference>
<evidence type="ECO:0000256" key="4">
    <source>
        <dbReference type="ARBA" id="ARBA00022857"/>
    </source>
</evidence>
<evidence type="ECO:0000256" key="6">
    <source>
        <dbReference type="ARBA" id="ARBA00023315"/>
    </source>
</evidence>
<dbReference type="InterPro" id="IPR049552">
    <property type="entry name" value="PKS_DH_N"/>
</dbReference>
<evidence type="ECO:0000259" key="8">
    <source>
        <dbReference type="PROSITE" id="PS50075"/>
    </source>
</evidence>
<dbReference type="InterPro" id="IPR020843">
    <property type="entry name" value="ER"/>
</dbReference>
<feature type="domain" description="Carrier" evidence="8">
    <location>
        <begin position="2049"/>
        <end position="2123"/>
    </location>
</feature>
<dbReference type="Proteomes" id="UP000516173">
    <property type="component" value="Chromosome"/>
</dbReference>
<evidence type="ECO:0000256" key="7">
    <source>
        <dbReference type="PROSITE-ProRule" id="PRU01363"/>
    </source>
</evidence>
<evidence type="ECO:0000259" key="9">
    <source>
        <dbReference type="PROSITE" id="PS52004"/>
    </source>
</evidence>
<dbReference type="InterPro" id="IPR014043">
    <property type="entry name" value="Acyl_transferase_dom"/>
</dbReference>
<dbReference type="PROSITE" id="PS52004">
    <property type="entry name" value="KS3_2"/>
    <property type="match status" value="1"/>
</dbReference>
<dbReference type="InterPro" id="IPR013154">
    <property type="entry name" value="ADH-like_N"/>
</dbReference>
<reference evidence="11 12" key="1">
    <citation type="submission" date="2020-08" db="EMBL/GenBank/DDBJ databases">
        <title>Genome Sequencing of Nocardia wallacei strain FMUON74 and assembly.</title>
        <authorList>
            <person name="Toyokawa M."/>
            <person name="Uesaka K."/>
        </authorList>
    </citation>
    <scope>NUCLEOTIDE SEQUENCE [LARGE SCALE GENOMIC DNA]</scope>
    <source>
        <strain evidence="11 12">FMUON74</strain>
    </source>
</reference>
<dbReference type="InterPro" id="IPR014030">
    <property type="entry name" value="Ketoacyl_synth_N"/>
</dbReference>
<dbReference type="PROSITE" id="PS00606">
    <property type="entry name" value="KS3_1"/>
    <property type="match status" value="1"/>
</dbReference>
<feature type="domain" description="Ketosynthase family 3 (KS3)" evidence="9">
    <location>
        <begin position="1"/>
        <end position="422"/>
    </location>
</feature>
<accession>A0A7G1KNC8</accession>
<protein>
    <submittedName>
        <fullName evidence="11">Putative polyketide synthase</fullName>
    </submittedName>
</protein>
<dbReference type="InterPro" id="IPR049900">
    <property type="entry name" value="PKS_mFAS_DH"/>
</dbReference>
<dbReference type="Pfam" id="PF08659">
    <property type="entry name" value="KR"/>
    <property type="match status" value="1"/>
</dbReference>
<dbReference type="Pfam" id="PF16197">
    <property type="entry name" value="KAsynt_C_assoc"/>
    <property type="match status" value="1"/>
</dbReference>
<dbReference type="InterPro" id="IPR016036">
    <property type="entry name" value="Malonyl_transacylase_ACP-bd"/>
</dbReference>
<dbReference type="GO" id="GO:0016491">
    <property type="term" value="F:oxidoreductase activity"/>
    <property type="evidence" value="ECO:0007669"/>
    <property type="project" value="InterPro"/>
</dbReference>
<dbReference type="SMART" id="SM00822">
    <property type="entry name" value="PKS_KR"/>
    <property type="match status" value="1"/>
</dbReference>
<dbReference type="SMART" id="SM00826">
    <property type="entry name" value="PKS_DH"/>
    <property type="match status" value="1"/>
</dbReference>
<dbReference type="InterPro" id="IPR020806">
    <property type="entry name" value="PKS_PP-bd"/>
</dbReference>
<dbReference type="InterPro" id="IPR018201">
    <property type="entry name" value="Ketoacyl_synth_AS"/>
</dbReference>
<dbReference type="InterPro" id="IPR020841">
    <property type="entry name" value="PKS_Beta-ketoAc_synthase_dom"/>
</dbReference>
<dbReference type="CDD" id="cd05195">
    <property type="entry name" value="enoyl_red"/>
    <property type="match status" value="1"/>
</dbReference>
<dbReference type="KEGG" id="nwl:NWFMUON74_34950"/>
<dbReference type="PANTHER" id="PTHR43775">
    <property type="entry name" value="FATTY ACID SYNTHASE"/>
    <property type="match status" value="1"/>
</dbReference>
<dbReference type="SUPFAM" id="SSF52151">
    <property type="entry name" value="FabD/lysophospholipase-like"/>
    <property type="match status" value="1"/>
</dbReference>
<dbReference type="Pfam" id="PF00109">
    <property type="entry name" value="ketoacyl-synt"/>
    <property type="match status" value="1"/>
</dbReference>
<feature type="active site" description="Proton donor; for dehydratase activity" evidence="7">
    <location>
        <position position="1097"/>
    </location>
</feature>
<dbReference type="InterPro" id="IPR049551">
    <property type="entry name" value="PKS_DH_C"/>
</dbReference>
<sequence>MSDAAIVGIGCRFPGGIDDPASFWDFLIRQGDGIVEVPPDRWSLDKFYDPDPEAPGRMYTRHGGFLAQSLWEFDADFFGISQREASILDPQQRLLLEVAWEALDDGGMAGRVGGRDVGVFVGGFMMDNAVGRNVVRHAINSHTPTSSSHTLLSARIAFLLDLHGPTMTIDTACSSSLVALHQAVRALADGECESAIVGGTNAMLQPETFISMCKGRFLAVDGHCKSFDAAADGYGRGEGAGAVILKPLDAALRDGDRVYAVVRGSGVNQDGRTLAIPVPNPVAQEHLARRVHTQAGIAPEEIGFVEAHGTGTPVGDPIELTALGHVYGAVAGRAEPLPVGSLKNNIGHTEAAAGVAGVIKAALTVYHGTIAPQVRLDNPNPDIDFDGLRLRVPMAPEPLRRPLVAVNSFGYGGTNAHVIIGPAPDSGAVPPPRPDTGTVTGRATTALRAGRTDPIVVRGNAPGLPIFPLSARSETALRALAAELAVDPEPVDRLTAAAWVRRAHHPLRVALRYTDSDDLRAQLAEFAAGGGQVPARAVTEGSTDPVFVYSGMGPQWWGMGRELLRGDGPAATVAREVDREFGKLAGWSILDEMLRAEAESRITRTEIAQPANFLLQTALTAELAERGIRPAVVVGHSVGEVTAAYVSGALTLTEAVTVSYHRSRLQATTAGSGAMLAVGLSEAETRELLADLDGVDVAAINSPSAVTLAGPAPILRDVAEKLTADGVFARMLRVEVPYHSRLMDPILDELRTALAALSARDTSVAAYSTVTAAAATAQDWDAEYWCRNVREPVRFADTVEVLLGAGHRIFLEVGPHPVLSGSIREILLQQGGAGAAVPTLARGGDDRENLLTAVAELYRAGALDSERLPRPIDATAPHTGLPRYPWQRRHVWAQEPETRLDRLGTPDGYAMLGDRIAAAAPEWEVSLSVTNLPWLRDHVVAGAVVLPGAAYLDAALSAIAARTGRDSFGLESVEFVNPLVVDEHDVPVLRIGVEETTRRFTVRSRTATGADWTVNAFGRLVEADVDGSGVDIAVPPGAAEIPADTLYDSMAAHGLTYGPAFRLLRTVHVGPDSVVAQVDTPPHDATHRHLAHPAVLDAALQCFAALYAATVAQDGAADPDVVVPAAIDRVRWTGPIPADPVVVVTRDPADALRADIRIASPAGAVALTLTGVRFGTLTPRRPLSDQLDELYYEPVWGIVSDTAEAAPPPALNEEALVVVNLGAEISQRAKEIASTRPSELVTVGEHAAALGTPQLIDLLHGGLARPGVERLRLVVVAGSDLDGIHNVDGLAQVARAVKQVLALDDTSPDAAPGTPREIRGIVVTENALCLPIDRFARLEHAPLAGGRRELLNELPAAGWRLVDTEPATAAADVLEQIYADTLTDEVALRAGACWTIRWRHTLGGHLARWAAPAPLTDPERSYCLDIPRSRLLPELALRTTERIAPGPEEIEIRMQAVGLNYKDTLKVLGVLTEKELDGTFFGTEIGMDGYGVVERVGSAVTGIAPGDEISVVAPGIVRRFVTLRPDTGATTAMDIFPPGAFDPLHCTSVMPLFTAEIGLGELARVRPGETVLVHGAAGGMGMAAVQVALRMGATVIATAGSPERREQVRALGAHEVLNSRSVTFVDEVLRLTGGAGVDVVYSSAPGEILQQNFRVAGEFGRIVDIGKADIYGSGAIDLRPFDRNLSFFAVDIDRILAHRPEQVRHAARRVVDAMYHGEYRALPNTVFGLDRLTEAFETVARSAQVGRVVLDLRAERPAVRHIPREPEIDPGASYLVTGGFGAFGLATARHLVRRGVRHLVLAGRRGATTAAARTQLTEFACAGIDVREERVDVADYDAVAALVARIQASGAPLRGVIHAAGVVNNTEIPEVTLDSLREIFEPKVHGALHLDRATTAAGVELDFFVLYSSASGIAGLSPQLGYASANSALDALAWTRRAQGRPAVSVDWGFMRGDGGMADSRAVSRYAEMTGYGSLDMDFATVLLWECLRLDVPQCAVLDIDWAQWALAHRSSARAPRFAELVTAAGGGAGGTGALRAEILTIDAEQRGEVVAWLLAEQLAIVLGVDADIVDLDTPTSELGLDSLMAMEFGARVVKSLGVKMSVLSIGAGLSLGGLGAKIAAQIAQEEATTEPTAP</sequence>
<evidence type="ECO:0000313" key="12">
    <source>
        <dbReference type="Proteomes" id="UP000516173"/>
    </source>
</evidence>
<dbReference type="InterPro" id="IPR042104">
    <property type="entry name" value="PKS_dehydratase_sf"/>
</dbReference>
<dbReference type="GO" id="GO:0031177">
    <property type="term" value="F:phosphopantetheine binding"/>
    <property type="evidence" value="ECO:0007669"/>
    <property type="project" value="InterPro"/>
</dbReference>
<proteinExistence type="predicted"/>
<dbReference type="PROSITE" id="PS52019">
    <property type="entry name" value="PKS_MFAS_DH"/>
    <property type="match status" value="1"/>
</dbReference>
<gene>
    <name evidence="11" type="ORF">NWFMUON74_34950</name>
</gene>
<dbReference type="Gene3D" id="1.10.1200.10">
    <property type="entry name" value="ACP-like"/>
    <property type="match status" value="1"/>
</dbReference>
<dbReference type="InterPro" id="IPR009081">
    <property type="entry name" value="PP-bd_ACP"/>
</dbReference>
<dbReference type="SUPFAM" id="SSF51735">
    <property type="entry name" value="NAD(P)-binding Rossmann-fold domains"/>
    <property type="match status" value="3"/>
</dbReference>
<evidence type="ECO:0000256" key="3">
    <source>
        <dbReference type="ARBA" id="ARBA00022679"/>
    </source>
</evidence>
<dbReference type="Pfam" id="PF02801">
    <property type="entry name" value="Ketoacyl-synt_C"/>
    <property type="match status" value="1"/>
</dbReference>
<dbReference type="SMART" id="SM00827">
    <property type="entry name" value="PKS_AT"/>
    <property type="match status" value="1"/>
</dbReference>
<dbReference type="InterPro" id="IPR011032">
    <property type="entry name" value="GroES-like_sf"/>
</dbReference>
<dbReference type="Pfam" id="PF00550">
    <property type="entry name" value="PP-binding"/>
    <property type="match status" value="1"/>
</dbReference>
<dbReference type="SUPFAM" id="SSF53901">
    <property type="entry name" value="Thiolase-like"/>
    <property type="match status" value="1"/>
</dbReference>
<feature type="region of interest" description="N-terminal hotdog fold" evidence="7">
    <location>
        <begin position="906"/>
        <end position="1027"/>
    </location>
</feature>
<organism evidence="11 12">
    <name type="scientific">Nocardia wallacei</name>
    <dbReference type="NCBI Taxonomy" id="480035"/>
    <lineage>
        <taxon>Bacteria</taxon>
        <taxon>Bacillati</taxon>
        <taxon>Actinomycetota</taxon>
        <taxon>Actinomycetes</taxon>
        <taxon>Mycobacteriales</taxon>
        <taxon>Nocardiaceae</taxon>
        <taxon>Nocardia</taxon>
    </lineage>
</organism>
<dbReference type="Pfam" id="PF08240">
    <property type="entry name" value="ADH_N"/>
    <property type="match status" value="1"/>
</dbReference>
<dbReference type="FunFam" id="3.40.47.10:FF:000019">
    <property type="entry name" value="Polyketide synthase type I"/>
    <property type="match status" value="1"/>
</dbReference>
<dbReference type="Gene3D" id="3.40.47.10">
    <property type="match status" value="1"/>
</dbReference>
<evidence type="ECO:0000256" key="2">
    <source>
        <dbReference type="ARBA" id="ARBA00022553"/>
    </source>
</evidence>
<dbReference type="Gene3D" id="3.40.50.720">
    <property type="entry name" value="NAD(P)-binding Rossmann-like Domain"/>
    <property type="match status" value="3"/>
</dbReference>
<evidence type="ECO:0000256" key="1">
    <source>
        <dbReference type="ARBA" id="ARBA00022450"/>
    </source>
</evidence>
<dbReference type="RefSeq" id="WP_187688786.1">
    <property type="nucleotide sequence ID" value="NZ_AP023396.1"/>
</dbReference>
<keyword evidence="5" id="KW-0511">Multifunctional enzyme</keyword>
<dbReference type="SMART" id="SM00825">
    <property type="entry name" value="PKS_KS"/>
    <property type="match status" value="1"/>
</dbReference>
<dbReference type="InterPro" id="IPR020807">
    <property type="entry name" value="PKS_DH"/>
</dbReference>
<feature type="active site" description="Proton acceptor; for dehydratase activity" evidence="7">
    <location>
        <position position="938"/>
    </location>
</feature>
<dbReference type="SMART" id="SM00829">
    <property type="entry name" value="PKS_ER"/>
    <property type="match status" value="1"/>
</dbReference>
<dbReference type="Gene3D" id="3.10.129.110">
    <property type="entry name" value="Polyketide synthase dehydratase"/>
    <property type="match status" value="1"/>
</dbReference>